<organism evidence="2 3">
    <name type="scientific">Trema orientale</name>
    <name type="common">Charcoal tree</name>
    <name type="synonym">Celtis orientalis</name>
    <dbReference type="NCBI Taxonomy" id="63057"/>
    <lineage>
        <taxon>Eukaryota</taxon>
        <taxon>Viridiplantae</taxon>
        <taxon>Streptophyta</taxon>
        <taxon>Embryophyta</taxon>
        <taxon>Tracheophyta</taxon>
        <taxon>Spermatophyta</taxon>
        <taxon>Magnoliopsida</taxon>
        <taxon>eudicotyledons</taxon>
        <taxon>Gunneridae</taxon>
        <taxon>Pentapetalae</taxon>
        <taxon>rosids</taxon>
        <taxon>fabids</taxon>
        <taxon>Rosales</taxon>
        <taxon>Cannabaceae</taxon>
        <taxon>Trema</taxon>
    </lineage>
</organism>
<reference evidence="3" key="1">
    <citation type="submission" date="2016-06" db="EMBL/GenBank/DDBJ databases">
        <title>Parallel loss of symbiosis genes in relatives of nitrogen-fixing non-legume Parasponia.</title>
        <authorList>
            <person name="Van Velzen R."/>
            <person name="Holmer R."/>
            <person name="Bu F."/>
            <person name="Rutten L."/>
            <person name="Van Zeijl A."/>
            <person name="Liu W."/>
            <person name="Santuari L."/>
            <person name="Cao Q."/>
            <person name="Sharma T."/>
            <person name="Shen D."/>
            <person name="Roswanjaya Y."/>
            <person name="Wardhani T."/>
            <person name="Kalhor M.S."/>
            <person name="Jansen J."/>
            <person name="Van den Hoogen J."/>
            <person name="Gungor B."/>
            <person name="Hartog M."/>
            <person name="Hontelez J."/>
            <person name="Verver J."/>
            <person name="Yang W.-C."/>
            <person name="Schijlen E."/>
            <person name="Repin R."/>
            <person name="Schilthuizen M."/>
            <person name="Schranz E."/>
            <person name="Heidstra R."/>
            <person name="Miyata K."/>
            <person name="Fedorova E."/>
            <person name="Kohlen W."/>
            <person name="Bisseling T."/>
            <person name="Smit S."/>
            <person name="Geurts R."/>
        </authorList>
    </citation>
    <scope>NUCLEOTIDE SEQUENCE [LARGE SCALE GENOMIC DNA]</scope>
    <source>
        <strain evidence="3">cv. RG33-2</strain>
    </source>
</reference>
<evidence type="ECO:0000313" key="3">
    <source>
        <dbReference type="Proteomes" id="UP000237000"/>
    </source>
</evidence>
<feature type="region of interest" description="Disordered" evidence="1">
    <location>
        <begin position="62"/>
        <end position="86"/>
    </location>
</feature>
<dbReference type="Proteomes" id="UP000237000">
    <property type="component" value="Unassembled WGS sequence"/>
</dbReference>
<dbReference type="InParanoid" id="A0A2P5F4M2"/>
<dbReference type="AlphaFoldDB" id="A0A2P5F4M2"/>
<evidence type="ECO:0000313" key="2">
    <source>
        <dbReference type="EMBL" id="PON92736.1"/>
    </source>
</evidence>
<sequence>AKINSEEQNLCTDKSFKLKEKIRSTRSIKSVNKKKSTQKILSTLSPRMSRFLTRSPLKKFGSPMKIDFKNKKDQGSKGSANSQNAS</sequence>
<evidence type="ECO:0000256" key="1">
    <source>
        <dbReference type="SAM" id="MobiDB-lite"/>
    </source>
</evidence>
<accession>A0A2P5F4M2</accession>
<keyword evidence="3" id="KW-1185">Reference proteome</keyword>
<feature type="compositionally biased region" description="Polar residues" evidence="1">
    <location>
        <begin position="76"/>
        <end position="86"/>
    </location>
</feature>
<proteinExistence type="predicted"/>
<gene>
    <name evidence="2" type="ORF">TorRG33x02_115960</name>
</gene>
<name>A0A2P5F4M2_TREOI</name>
<comment type="caution">
    <text evidence="2">The sequence shown here is derived from an EMBL/GenBank/DDBJ whole genome shotgun (WGS) entry which is preliminary data.</text>
</comment>
<protein>
    <submittedName>
        <fullName evidence="2">Uncharacterized protein</fullName>
    </submittedName>
</protein>
<dbReference type="EMBL" id="JXTC01000063">
    <property type="protein sequence ID" value="PON92736.1"/>
    <property type="molecule type" value="Genomic_DNA"/>
</dbReference>
<feature type="compositionally biased region" description="Basic and acidic residues" evidence="1">
    <location>
        <begin position="66"/>
        <end position="75"/>
    </location>
</feature>
<feature type="non-terminal residue" evidence="2">
    <location>
        <position position="1"/>
    </location>
</feature>